<evidence type="ECO:0000256" key="1">
    <source>
        <dbReference type="SAM" id="MobiDB-lite"/>
    </source>
</evidence>
<evidence type="ECO:0000313" key="3">
    <source>
        <dbReference type="EMBL" id="SBT32391.1"/>
    </source>
</evidence>
<dbReference type="Proteomes" id="UP000078555">
    <property type="component" value="Unassembled WGS sequence"/>
</dbReference>
<proteinExistence type="predicted"/>
<feature type="compositionally biased region" description="Basic and acidic residues" evidence="1">
    <location>
        <begin position="41"/>
        <end position="63"/>
    </location>
</feature>
<organism evidence="3 4">
    <name type="scientific">Plasmodium ovale wallikeri</name>
    <dbReference type="NCBI Taxonomy" id="864142"/>
    <lineage>
        <taxon>Eukaryota</taxon>
        <taxon>Sar</taxon>
        <taxon>Alveolata</taxon>
        <taxon>Apicomplexa</taxon>
        <taxon>Aconoidasida</taxon>
        <taxon>Haemosporida</taxon>
        <taxon>Plasmodiidae</taxon>
        <taxon>Plasmodium</taxon>
        <taxon>Plasmodium (Plasmodium)</taxon>
    </lineage>
</organism>
<dbReference type="EMBL" id="FLRE01000035">
    <property type="protein sequence ID" value="SBT32391.1"/>
    <property type="molecule type" value="Genomic_DNA"/>
</dbReference>
<protein>
    <submittedName>
        <fullName evidence="3">Uncharacterized protein</fullName>
    </submittedName>
</protein>
<evidence type="ECO:0000313" key="4">
    <source>
        <dbReference type="Proteomes" id="UP000078550"/>
    </source>
</evidence>
<reference evidence="4 5" key="2">
    <citation type="submission" date="2016-05" db="EMBL/GenBank/DDBJ databases">
        <authorList>
            <person name="Naeem Raeece"/>
        </authorList>
    </citation>
    <scope>NUCLEOTIDE SEQUENCE [LARGE SCALE GENOMIC DNA]</scope>
</reference>
<evidence type="ECO:0000313" key="2">
    <source>
        <dbReference type="EMBL" id="SBT31853.1"/>
    </source>
</evidence>
<keyword evidence="5" id="KW-1185">Reference proteome</keyword>
<dbReference type="Proteomes" id="UP000078550">
    <property type="component" value="Unassembled WGS sequence"/>
</dbReference>
<sequence>MLPLDKNAQHALAPFRNSIRTTERVSRPYPFHASKGKAKWRNGEMAKGRKGERAKWRKNEAPSTDHETRACVYVFTEDHAGTIPASAHVHIYIHMIGKGTHTRGPPSPIYPSSFSIWRCHPS</sequence>
<name>A0A1A8YLJ4_PLAOA</name>
<evidence type="ECO:0000313" key="5">
    <source>
        <dbReference type="Proteomes" id="UP000078555"/>
    </source>
</evidence>
<dbReference type="EMBL" id="FLRD01000026">
    <property type="protein sequence ID" value="SBT31853.1"/>
    <property type="molecule type" value="Genomic_DNA"/>
</dbReference>
<gene>
    <name evidence="2" type="ORF">POVWA1_009230</name>
    <name evidence="3" type="ORF">POVWA2_009260</name>
</gene>
<feature type="region of interest" description="Disordered" evidence="1">
    <location>
        <begin position="13"/>
        <end position="63"/>
    </location>
</feature>
<accession>A0A1A8YLJ4</accession>
<dbReference type="AlphaFoldDB" id="A0A1A8YLJ4"/>
<reference evidence="3" key="1">
    <citation type="submission" date="2016-05" db="EMBL/GenBank/DDBJ databases">
        <authorList>
            <person name="Lavstsen T."/>
            <person name="Jespersen J.S."/>
        </authorList>
    </citation>
    <scope>NUCLEOTIDE SEQUENCE [LARGE SCALE GENOMIC DNA]</scope>
</reference>